<dbReference type="SUPFAM" id="SSF47616">
    <property type="entry name" value="GST C-terminal domain-like"/>
    <property type="match status" value="1"/>
</dbReference>
<dbReference type="InterPro" id="IPR036282">
    <property type="entry name" value="Glutathione-S-Trfase_C_sf"/>
</dbReference>
<feature type="domain" description="GST C-terminal" evidence="2">
    <location>
        <begin position="55"/>
        <end position="176"/>
    </location>
</feature>
<organism evidence="4">
    <name type="scientific">Metarhizium acridum (strain CQMa 102)</name>
    <dbReference type="NCBI Taxonomy" id="655827"/>
    <lineage>
        <taxon>Eukaryota</taxon>
        <taxon>Fungi</taxon>
        <taxon>Dikarya</taxon>
        <taxon>Ascomycota</taxon>
        <taxon>Pezizomycotina</taxon>
        <taxon>Sordariomycetes</taxon>
        <taxon>Hypocreomycetidae</taxon>
        <taxon>Hypocreales</taxon>
        <taxon>Clavicipitaceae</taxon>
        <taxon>Metarhizium</taxon>
    </lineage>
</organism>
<keyword evidence="4" id="KW-1185">Reference proteome</keyword>
<dbReference type="OMA" id="IATFGWT"/>
<dbReference type="Proteomes" id="UP000002499">
    <property type="component" value="Unassembled WGS sequence"/>
</dbReference>
<dbReference type="SUPFAM" id="SSF52833">
    <property type="entry name" value="Thioredoxin-like"/>
    <property type="match status" value="1"/>
</dbReference>
<dbReference type="InterPro" id="IPR004045">
    <property type="entry name" value="Glutathione_S-Trfase_N"/>
</dbReference>
<dbReference type="Gene3D" id="3.40.30.10">
    <property type="entry name" value="Glutaredoxin"/>
    <property type="match status" value="1"/>
</dbReference>
<dbReference type="GO" id="GO:0016740">
    <property type="term" value="F:transferase activity"/>
    <property type="evidence" value="ECO:0007669"/>
    <property type="project" value="UniProtKB-KW"/>
</dbReference>
<dbReference type="Pfam" id="PF13409">
    <property type="entry name" value="GST_N_2"/>
    <property type="match status" value="1"/>
</dbReference>
<dbReference type="HOGENOM" id="CLU_011226_14_2_1"/>
<dbReference type="InParanoid" id="E9E2I7"/>
<accession>E9E2I7</accession>
<dbReference type="EMBL" id="GL698495">
    <property type="protein sequence ID" value="EFY89876.1"/>
    <property type="molecule type" value="Genomic_DNA"/>
</dbReference>
<name>E9E2I7_METAQ</name>
<dbReference type="AlphaFoldDB" id="E9E2I7"/>
<comment type="similarity">
    <text evidence="1">Belongs to the GST superfamily.</text>
</comment>
<protein>
    <submittedName>
        <fullName evidence="3">Glutathione S-transferase Ure2-like protein</fullName>
    </submittedName>
</protein>
<evidence type="ECO:0000256" key="1">
    <source>
        <dbReference type="ARBA" id="ARBA00007409"/>
    </source>
</evidence>
<dbReference type="Gene3D" id="1.20.1050.10">
    <property type="match status" value="1"/>
</dbReference>
<proteinExistence type="inferred from homology"/>
<dbReference type="PANTHER" id="PTHR44051">
    <property type="entry name" value="GLUTATHIONE S-TRANSFERASE-RELATED"/>
    <property type="match status" value="1"/>
</dbReference>
<dbReference type="InterPro" id="IPR004046">
    <property type="entry name" value="GST_C"/>
</dbReference>
<dbReference type="PROSITE" id="PS50405">
    <property type="entry name" value="GST_CTER"/>
    <property type="match status" value="1"/>
</dbReference>
<dbReference type="OrthoDB" id="422574at2759"/>
<keyword evidence="3" id="KW-0808">Transferase</keyword>
<dbReference type="InterPro" id="IPR010987">
    <property type="entry name" value="Glutathione-S-Trfase_C-like"/>
</dbReference>
<sequence length="176" mass="20049">MLKELGIPYKAVAVLLADVKKPEYSAVNPNGCPPAIYDPNTDLTLYEPQNQLPASSPESYEARQFLYFQASDQGPYYGHAAWFKKFHHENLPSALDHYVKEVHRVTGVWEKVLSEKNVFSSQDVPWLVGGKYSVADLASISCQNVISIMFDKTDYNLENYPHVKAWMDRIFARLAF</sequence>
<evidence type="ECO:0000313" key="3">
    <source>
        <dbReference type="EMBL" id="EFY89876.1"/>
    </source>
</evidence>
<evidence type="ECO:0000259" key="2">
    <source>
        <dbReference type="PROSITE" id="PS50405"/>
    </source>
</evidence>
<reference evidence="3 4" key="1">
    <citation type="journal article" date="2011" name="PLoS Genet.">
        <title>Genome sequencing and comparative transcriptomics of the model entomopathogenic fungi Metarhizium anisopliae and M. acridum.</title>
        <authorList>
            <person name="Gao Q."/>
            <person name="Jin K."/>
            <person name="Ying S.H."/>
            <person name="Zhang Y."/>
            <person name="Xiao G."/>
            <person name="Shang Y."/>
            <person name="Duan Z."/>
            <person name="Hu X."/>
            <person name="Xie X.Q."/>
            <person name="Zhou G."/>
            <person name="Peng G."/>
            <person name="Luo Z."/>
            <person name="Huang W."/>
            <person name="Wang B."/>
            <person name="Fang W."/>
            <person name="Wang S."/>
            <person name="Zhong Y."/>
            <person name="Ma L.J."/>
            <person name="St Leger R.J."/>
            <person name="Zhao G.P."/>
            <person name="Pei Y."/>
            <person name="Feng M.G."/>
            <person name="Xia Y."/>
            <person name="Wang C."/>
        </authorList>
    </citation>
    <scope>NUCLEOTIDE SEQUENCE [LARGE SCALE GENOMIC DNA]</scope>
    <source>
        <strain evidence="3 4">CQMa 102</strain>
    </source>
</reference>
<dbReference type="STRING" id="655827.E9E2I7"/>
<dbReference type="eggNOG" id="KOG0867">
    <property type="taxonomic scope" value="Eukaryota"/>
</dbReference>
<dbReference type="InterPro" id="IPR036249">
    <property type="entry name" value="Thioredoxin-like_sf"/>
</dbReference>
<dbReference type="Pfam" id="PF00043">
    <property type="entry name" value="GST_C"/>
    <property type="match status" value="1"/>
</dbReference>
<gene>
    <name evidence="3" type="ORF">MAC_04085</name>
</gene>
<evidence type="ECO:0000313" key="4">
    <source>
        <dbReference type="Proteomes" id="UP000002499"/>
    </source>
</evidence>
<dbReference type="PANTHER" id="PTHR44051:SF23">
    <property type="entry name" value="GLUTATHIONE S-TRANSFERASE-LIKE PROTEIN TPCF"/>
    <property type="match status" value="1"/>
</dbReference>